<dbReference type="SMART" id="SM00355">
    <property type="entry name" value="ZnF_C2H2"/>
    <property type="match status" value="5"/>
</dbReference>
<dbReference type="Proteomes" id="UP000887116">
    <property type="component" value="Unassembled WGS sequence"/>
</dbReference>
<evidence type="ECO:0000256" key="5">
    <source>
        <dbReference type="ARBA" id="ARBA00022771"/>
    </source>
</evidence>
<comment type="subcellular location">
    <subcellularLocation>
        <location evidence="2">Nucleus</location>
    </subcellularLocation>
</comment>
<dbReference type="Pfam" id="PF00096">
    <property type="entry name" value="zf-C2H2"/>
    <property type="match status" value="4"/>
</dbReference>
<keyword evidence="9" id="KW-0804">Transcription</keyword>
<protein>
    <submittedName>
        <fullName evidence="13">Metal regulatory transcription factor 1</fullName>
    </submittedName>
</protein>
<dbReference type="FunFam" id="3.30.160.60:FF:000349">
    <property type="entry name" value="metal regulatory transcription factor 1"/>
    <property type="match status" value="1"/>
</dbReference>
<dbReference type="GO" id="GO:0003677">
    <property type="term" value="F:DNA binding"/>
    <property type="evidence" value="ECO:0007669"/>
    <property type="project" value="UniProtKB-KW"/>
</dbReference>
<dbReference type="PROSITE" id="PS00028">
    <property type="entry name" value="ZINC_FINGER_C2H2_1"/>
    <property type="match status" value="5"/>
</dbReference>
<dbReference type="GO" id="GO:0005634">
    <property type="term" value="C:nucleus"/>
    <property type="evidence" value="ECO:0007669"/>
    <property type="project" value="UniProtKB-SubCell"/>
</dbReference>
<keyword evidence="4" id="KW-0677">Repeat</keyword>
<accession>A0A8X6IVI8</accession>
<keyword evidence="10" id="KW-0539">Nucleus</keyword>
<dbReference type="FunFam" id="3.30.160.60:FF:000125">
    <property type="entry name" value="Putative zinc finger protein 143"/>
    <property type="match status" value="1"/>
</dbReference>
<keyword evidence="5 11" id="KW-0863">Zinc-finger</keyword>
<dbReference type="SUPFAM" id="SSF57667">
    <property type="entry name" value="beta-beta-alpha zinc fingers"/>
    <property type="match status" value="4"/>
</dbReference>
<evidence type="ECO:0000313" key="13">
    <source>
        <dbReference type="EMBL" id="GFR01898.1"/>
    </source>
</evidence>
<evidence type="ECO:0000313" key="14">
    <source>
        <dbReference type="Proteomes" id="UP000887116"/>
    </source>
</evidence>
<evidence type="ECO:0000256" key="6">
    <source>
        <dbReference type="ARBA" id="ARBA00022833"/>
    </source>
</evidence>
<dbReference type="AlphaFoldDB" id="A0A8X6IVI8"/>
<dbReference type="PANTHER" id="PTHR46179">
    <property type="entry name" value="ZINC FINGER PROTEIN"/>
    <property type="match status" value="1"/>
</dbReference>
<evidence type="ECO:0000256" key="7">
    <source>
        <dbReference type="ARBA" id="ARBA00023015"/>
    </source>
</evidence>
<feature type="domain" description="C2H2-type" evidence="12">
    <location>
        <begin position="173"/>
        <end position="202"/>
    </location>
</feature>
<dbReference type="EMBL" id="BMAO01015467">
    <property type="protein sequence ID" value="GFR01898.1"/>
    <property type="molecule type" value="Genomic_DNA"/>
</dbReference>
<keyword evidence="6" id="KW-0862">Zinc</keyword>
<feature type="domain" description="C2H2-type" evidence="12">
    <location>
        <begin position="233"/>
        <end position="262"/>
    </location>
</feature>
<organism evidence="13 14">
    <name type="scientific">Trichonephila clavata</name>
    <name type="common">Joro spider</name>
    <name type="synonym">Nephila clavata</name>
    <dbReference type="NCBI Taxonomy" id="2740835"/>
    <lineage>
        <taxon>Eukaryota</taxon>
        <taxon>Metazoa</taxon>
        <taxon>Ecdysozoa</taxon>
        <taxon>Arthropoda</taxon>
        <taxon>Chelicerata</taxon>
        <taxon>Arachnida</taxon>
        <taxon>Araneae</taxon>
        <taxon>Araneomorphae</taxon>
        <taxon>Entelegynae</taxon>
        <taxon>Araneoidea</taxon>
        <taxon>Nephilidae</taxon>
        <taxon>Trichonephila</taxon>
    </lineage>
</organism>
<dbReference type="FunFam" id="3.30.160.60:FF:000097">
    <property type="entry name" value="Zinc finger protein"/>
    <property type="match status" value="1"/>
</dbReference>
<dbReference type="GO" id="GO:0006357">
    <property type="term" value="P:regulation of transcription by RNA polymerase II"/>
    <property type="evidence" value="ECO:0007669"/>
    <property type="project" value="TreeGrafter"/>
</dbReference>
<dbReference type="Gene3D" id="3.30.160.60">
    <property type="entry name" value="Classic Zinc Finger"/>
    <property type="match status" value="5"/>
</dbReference>
<feature type="domain" description="C2H2-type" evidence="12">
    <location>
        <begin position="203"/>
        <end position="232"/>
    </location>
</feature>
<evidence type="ECO:0000259" key="12">
    <source>
        <dbReference type="PROSITE" id="PS50157"/>
    </source>
</evidence>
<gene>
    <name evidence="13" type="primary">Mtf1</name>
    <name evidence="13" type="ORF">TNCT_653491</name>
</gene>
<evidence type="ECO:0000256" key="10">
    <source>
        <dbReference type="ARBA" id="ARBA00023242"/>
    </source>
</evidence>
<dbReference type="InterPro" id="IPR013087">
    <property type="entry name" value="Znf_C2H2_type"/>
</dbReference>
<keyword evidence="3" id="KW-0479">Metal-binding</keyword>
<dbReference type="FunFam" id="3.30.160.60:FF:001102">
    <property type="entry name" value="Transcription factor IIIA"/>
    <property type="match status" value="1"/>
</dbReference>
<evidence type="ECO:0000256" key="1">
    <source>
        <dbReference type="ARBA" id="ARBA00003767"/>
    </source>
</evidence>
<keyword evidence="7" id="KW-0805">Transcription regulation</keyword>
<dbReference type="InterPro" id="IPR051061">
    <property type="entry name" value="Zinc_finger_trans_reg"/>
</dbReference>
<evidence type="ECO:0000256" key="9">
    <source>
        <dbReference type="ARBA" id="ARBA00023163"/>
    </source>
</evidence>
<comment type="function">
    <text evidence="1">May be involved in transcriptional regulation.</text>
</comment>
<feature type="domain" description="C2H2-type" evidence="12">
    <location>
        <begin position="144"/>
        <end position="173"/>
    </location>
</feature>
<sequence>MDIDDSDDSIFNKSGYIDFGQLVDSPEDSSLYSNHNLQTEDVYNCSAFESSQNMIENSSDQDNSGYIQHTITEDEIRMNIRHNDMPENLSHAILTVESRNQKTNEKEHKGEYTFICTQEGCGKTFLSSYSLKIHLRVHTKEKPYGCDVSGCEKAFNTRYRLEAHKRIHNGNTFNCVEPRCNKHFTTLSDLRKHQRIHTGERPYRCEEDGCGKAFTVSHHLKKHIQTHTGEKPFVCSDTQCQKSFSTQYNLKAHMTRHAKEVQEETLNGENSLLLNNENSNDPSLTLNNSLINLPCSEVTINTMPDGTMIAYAVIRLGNANAVAAETETSETTTYVEDNICVDKSTQAEDFDSENISSINASQIAGINDSVLSTIHPFNSSESVMTENVNMSSNPVPVQDIISTSAQLAEICKCGPNKCKPHGRCCMGCPGMEGHYCRDDDNSGTSTTADTGVLTDENNSYTLAVADTPLADIHNEEIYFADASCQTEEGLCPAECTVSLGKETVSLYKDFQHSNGGCCVHS</sequence>
<dbReference type="PANTHER" id="PTHR46179:SF25">
    <property type="entry name" value="METAL RESPONSE ELEMENT-BINDING TRANSCRIPTION FACTOR-1, ISOFORM C"/>
    <property type="match status" value="1"/>
</dbReference>
<evidence type="ECO:0000256" key="2">
    <source>
        <dbReference type="ARBA" id="ARBA00004123"/>
    </source>
</evidence>
<dbReference type="PROSITE" id="PS50157">
    <property type="entry name" value="ZINC_FINGER_C2H2_2"/>
    <property type="match status" value="5"/>
</dbReference>
<evidence type="ECO:0000256" key="8">
    <source>
        <dbReference type="ARBA" id="ARBA00023125"/>
    </source>
</evidence>
<keyword evidence="8" id="KW-0238">DNA-binding</keyword>
<name>A0A8X6IVI8_TRICU</name>
<dbReference type="GO" id="GO:0008270">
    <property type="term" value="F:zinc ion binding"/>
    <property type="evidence" value="ECO:0007669"/>
    <property type="project" value="UniProtKB-KW"/>
</dbReference>
<evidence type="ECO:0000256" key="3">
    <source>
        <dbReference type="ARBA" id="ARBA00022723"/>
    </source>
</evidence>
<keyword evidence="14" id="KW-1185">Reference proteome</keyword>
<dbReference type="FunFam" id="3.30.160.60:FF:000072">
    <property type="entry name" value="zinc finger protein 143 isoform X1"/>
    <property type="match status" value="1"/>
</dbReference>
<reference evidence="13" key="1">
    <citation type="submission" date="2020-07" db="EMBL/GenBank/DDBJ databases">
        <title>Multicomponent nature underlies the extraordinary mechanical properties of spider dragline silk.</title>
        <authorList>
            <person name="Kono N."/>
            <person name="Nakamura H."/>
            <person name="Mori M."/>
            <person name="Yoshida Y."/>
            <person name="Ohtoshi R."/>
            <person name="Malay A.D."/>
            <person name="Moran D.A.P."/>
            <person name="Tomita M."/>
            <person name="Numata K."/>
            <person name="Arakawa K."/>
        </authorList>
    </citation>
    <scope>NUCLEOTIDE SEQUENCE</scope>
</reference>
<proteinExistence type="predicted"/>
<comment type="caution">
    <text evidence="13">The sequence shown here is derived from an EMBL/GenBank/DDBJ whole genome shotgun (WGS) entry which is preliminary data.</text>
</comment>
<evidence type="ECO:0000256" key="4">
    <source>
        <dbReference type="ARBA" id="ARBA00022737"/>
    </source>
</evidence>
<feature type="domain" description="C2H2-type" evidence="12">
    <location>
        <begin position="114"/>
        <end position="143"/>
    </location>
</feature>
<dbReference type="OrthoDB" id="6145499at2759"/>
<dbReference type="InterPro" id="IPR036236">
    <property type="entry name" value="Znf_C2H2_sf"/>
</dbReference>
<evidence type="ECO:0000256" key="11">
    <source>
        <dbReference type="PROSITE-ProRule" id="PRU00042"/>
    </source>
</evidence>